<accession>A0ABZ2L4P0</accession>
<dbReference type="Proteomes" id="UP001374803">
    <property type="component" value="Chromosome"/>
</dbReference>
<name>A0ABZ2L4P0_9BACT</name>
<feature type="chain" id="PRO_5046017361" description="Secreted protein" evidence="1">
    <location>
        <begin position="25"/>
        <end position="177"/>
    </location>
</feature>
<dbReference type="EMBL" id="CP089983">
    <property type="protein sequence ID" value="WXB05305.1"/>
    <property type="molecule type" value="Genomic_DNA"/>
</dbReference>
<organism evidence="2 3">
    <name type="scientific">Pendulispora rubella</name>
    <dbReference type="NCBI Taxonomy" id="2741070"/>
    <lineage>
        <taxon>Bacteria</taxon>
        <taxon>Pseudomonadati</taxon>
        <taxon>Myxococcota</taxon>
        <taxon>Myxococcia</taxon>
        <taxon>Myxococcales</taxon>
        <taxon>Sorangiineae</taxon>
        <taxon>Pendulisporaceae</taxon>
        <taxon>Pendulispora</taxon>
    </lineage>
</organism>
<keyword evidence="3" id="KW-1185">Reference proteome</keyword>
<evidence type="ECO:0008006" key="4">
    <source>
        <dbReference type="Google" id="ProtNLM"/>
    </source>
</evidence>
<evidence type="ECO:0000313" key="3">
    <source>
        <dbReference type="Proteomes" id="UP001374803"/>
    </source>
</evidence>
<evidence type="ECO:0000313" key="2">
    <source>
        <dbReference type="EMBL" id="WXB05305.1"/>
    </source>
</evidence>
<proteinExistence type="predicted"/>
<sequence length="177" mass="17698">MKTRAPAVSALVALGVVLSGTILAAPHAAAALGTITCALGTNVVQFDPGLTYAVQDTRITGQGLYTGCVATDPHITSGRSTIVGRGKLNCLTSDGSTVEKITWNTGEKSTVEYSFGVIVQPAGEAVAVVTGTVTEGKFAGSLVASPGALTTLNPLACSTPTGVQEIGGPVLLSLISL</sequence>
<keyword evidence="1" id="KW-0732">Signal</keyword>
<protein>
    <recommendedName>
        <fullName evidence="4">Secreted protein</fullName>
    </recommendedName>
</protein>
<evidence type="ECO:0000256" key="1">
    <source>
        <dbReference type="SAM" id="SignalP"/>
    </source>
</evidence>
<feature type="signal peptide" evidence="1">
    <location>
        <begin position="1"/>
        <end position="24"/>
    </location>
</feature>
<reference evidence="2" key="1">
    <citation type="submission" date="2021-12" db="EMBL/GenBank/DDBJ databases">
        <title>Discovery of the Pendulisporaceae a myxobacterial family with distinct sporulation behavior and unique specialized metabolism.</title>
        <authorList>
            <person name="Garcia R."/>
            <person name="Popoff A."/>
            <person name="Bader C.D."/>
            <person name="Loehr J."/>
            <person name="Walesch S."/>
            <person name="Walt C."/>
            <person name="Boldt J."/>
            <person name="Bunk B."/>
            <person name="Haeckl F.J.F.P.J."/>
            <person name="Gunesch A.P."/>
            <person name="Birkelbach J."/>
            <person name="Nuebel U."/>
            <person name="Pietschmann T."/>
            <person name="Bach T."/>
            <person name="Mueller R."/>
        </authorList>
    </citation>
    <scope>NUCLEOTIDE SEQUENCE</scope>
    <source>
        <strain evidence="2">MSr11367</strain>
    </source>
</reference>
<gene>
    <name evidence="2" type="ORF">LVJ94_51465</name>
</gene>
<dbReference type="RefSeq" id="WP_394834949.1">
    <property type="nucleotide sequence ID" value="NZ_CP089929.1"/>
</dbReference>